<feature type="transmembrane region" description="Helical" evidence="1">
    <location>
        <begin position="6"/>
        <end position="26"/>
    </location>
</feature>
<dbReference type="RefSeq" id="WP_099017706.1">
    <property type="nucleotide sequence ID" value="NZ_NIHB01000001.1"/>
</dbReference>
<evidence type="ECO:0000313" key="2">
    <source>
        <dbReference type="EMBL" id="TDR23671.1"/>
    </source>
</evidence>
<sequence length="190" mass="21160">MFEHIAVFFSIILSLGLVHLLGGWSLMLDAKVKVKMYWVHLLWSVNMMLLIALVWFANFALSAAADIGLAHYFVLLGYSISIYLMCALMFPVRGDEVRDFKVHYYNNRVRFCAVGLVFVITDALDGWIESAVLNTPLNLGQFGTLTVYALLFVVGMLTSSHRFHASAAGLFFLGLVGFLMSLTGATIPMH</sequence>
<feature type="transmembrane region" description="Helical" evidence="1">
    <location>
        <begin position="170"/>
        <end position="189"/>
    </location>
</feature>
<evidence type="ECO:0000313" key="3">
    <source>
        <dbReference type="Proteomes" id="UP000295724"/>
    </source>
</evidence>
<dbReference type="AlphaFoldDB" id="A0A4V3DIY4"/>
<proteinExistence type="predicted"/>
<protein>
    <submittedName>
        <fullName evidence="2">Uncharacterized protein</fullName>
    </submittedName>
</protein>
<comment type="caution">
    <text evidence="2">The sequence shown here is derived from an EMBL/GenBank/DDBJ whole genome shotgun (WGS) entry which is preliminary data.</text>
</comment>
<organism evidence="2 3">
    <name type="scientific">Marinicella litoralis</name>
    <dbReference type="NCBI Taxonomy" id="644220"/>
    <lineage>
        <taxon>Bacteria</taxon>
        <taxon>Pseudomonadati</taxon>
        <taxon>Pseudomonadota</taxon>
        <taxon>Gammaproteobacteria</taxon>
        <taxon>Lysobacterales</taxon>
        <taxon>Marinicellaceae</taxon>
        <taxon>Marinicella</taxon>
    </lineage>
</organism>
<evidence type="ECO:0000256" key="1">
    <source>
        <dbReference type="SAM" id="Phobius"/>
    </source>
</evidence>
<feature type="transmembrane region" description="Helical" evidence="1">
    <location>
        <begin position="111"/>
        <end position="128"/>
    </location>
</feature>
<name>A0A4V3DIY4_9GAMM</name>
<keyword evidence="3" id="KW-1185">Reference proteome</keyword>
<keyword evidence="1" id="KW-0812">Transmembrane</keyword>
<reference evidence="2 3" key="1">
    <citation type="submission" date="2019-03" db="EMBL/GenBank/DDBJ databases">
        <title>Genomic Encyclopedia of Type Strains, Phase IV (KMG-IV): sequencing the most valuable type-strain genomes for metagenomic binning, comparative biology and taxonomic classification.</title>
        <authorList>
            <person name="Goeker M."/>
        </authorList>
    </citation>
    <scope>NUCLEOTIDE SEQUENCE [LARGE SCALE GENOMIC DNA]</scope>
    <source>
        <strain evidence="2 3">DSM 25488</strain>
    </source>
</reference>
<feature type="transmembrane region" description="Helical" evidence="1">
    <location>
        <begin position="38"/>
        <end position="57"/>
    </location>
</feature>
<feature type="transmembrane region" description="Helical" evidence="1">
    <location>
        <begin position="69"/>
        <end position="90"/>
    </location>
</feature>
<gene>
    <name evidence="2" type="ORF">C8D91_0535</name>
</gene>
<keyword evidence="1" id="KW-0472">Membrane</keyword>
<keyword evidence="1" id="KW-1133">Transmembrane helix</keyword>
<feature type="transmembrane region" description="Helical" evidence="1">
    <location>
        <begin position="140"/>
        <end position="158"/>
    </location>
</feature>
<dbReference type="Proteomes" id="UP000295724">
    <property type="component" value="Unassembled WGS sequence"/>
</dbReference>
<dbReference type="OrthoDB" id="9803673at2"/>
<accession>A0A4V3DIY4</accession>
<dbReference type="EMBL" id="SNZB01000001">
    <property type="protein sequence ID" value="TDR23671.1"/>
    <property type="molecule type" value="Genomic_DNA"/>
</dbReference>